<organism evidence="3 4">
    <name type="scientific">Sediminicola luteus</name>
    <dbReference type="NCBI Taxonomy" id="319238"/>
    <lineage>
        <taxon>Bacteria</taxon>
        <taxon>Pseudomonadati</taxon>
        <taxon>Bacteroidota</taxon>
        <taxon>Flavobacteriia</taxon>
        <taxon>Flavobacteriales</taxon>
        <taxon>Flavobacteriaceae</taxon>
        <taxon>Sediminicola</taxon>
    </lineage>
</organism>
<dbReference type="AlphaFoldDB" id="A0A2A4G6V1"/>
<dbReference type="SUPFAM" id="SSF55961">
    <property type="entry name" value="Bet v1-like"/>
    <property type="match status" value="1"/>
</dbReference>
<dbReference type="Gene3D" id="3.30.530.20">
    <property type="match status" value="1"/>
</dbReference>
<comment type="caution">
    <text evidence="3">The sequence shown here is derived from an EMBL/GenBank/DDBJ whole genome shotgun (WGS) entry which is preliminary data.</text>
</comment>
<sequence>MPMCIYLDIFMGSINVNTMDVPADIVVERLIRANKQDAWRALTEKESMLAWFFSSIPDFKPKLGFQTQFVIKPSARTFTHVWKVFAVVPYGQIAYLWHYTEYEGLAEVSFTIKEVDGNVEVAVRNRVLEPFPTEIPEFTRESGLNGWHFFMDRLKDYLEGRPVNPLEF</sequence>
<evidence type="ECO:0000256" key="1">
    <source>
        <dbReference type="ARBA" id="ARBA00006817"/>
    </source>
</evidence>
<name>A0A2A4G6V1_9FLAO</name>
<dbReference type="Proteomes" id="UP000219559">
    <property type="component" value="Unassembled WGS sequence"/>
</dbReference>
<dbReference type="Pfam" id="PF08327">
    <property type="entry name" value="AHSA1"/>
    <property type="match status" value="1"/>
</dbReference>
<feature type="domain" description="Activator of Hsp90 ATPase homologue 1/2-like C-terminal" evidence="2">
    <location>
        <begin position="34"/>
        <end position="159"/>
    </location>
</feature>
<proteinExistence type="inferred from homology"/>
<gene>
    <name evidence="3" type="ORF">B7P33_10555</name>
</gene>
<dbReference type="CDD" id="cd07814">
    <property type="entry name" value="SRPBCC_CalC_Aha1-like"/>
    <property type="match status" value="1"/>
</dbReference>
<accession>A0A2A4G6V1</accession>
<protein>
    <recommendedName>
        <fullName evidence="2">Activator of Hsp90 ATPase homologue 1/2-like C-terminal domain-containing protein</fullName>
    </recommendedName>
</protein>
<reference evidence="3 4" key="1">
    <citation type="submission" date="2017-04" db="EMBL/GenBank/DDBJ databases">
        <title>A new member of the family Flavobacteriaceae isolated from ascidians.</title>
        <authorList>
            <person name="Chen L."/>
        </authorList>
    </citation>
    <scope>NUCLEOTIDE SEQUENCE [LARGE SCALE GENOMIC DNA]</scope>
    <source>
        <strain evidence="3 4">HQA918</strain>
    </source>
</reference>
<keyword evidence="4" id="KW-1185">Reference proteome</keyword>
<evidence type="ECO:0000313" key="3">
    <source>
        <dbReference type="EMBL" id="PCE63708.1"/>
    </source>
</evidence>
<evidence type="ECO:0000259" key="2">
    <source>
        <dbReference type="Pfam" id="PF08327"/>
    </source>
</evidence>
<evidence type="ECO:0000313" key="4">
    <source>
        <dbReference type="Proteomes" id="UP000219559"/>
    </source>
</evidence>
<dbReference type="OrthoDB" id="384974at2"/>
<dbReference type="InterPro" id="IPR013538">
    <property type="entry name" value="ASHA1/2-like_C"/>
</dbReference>
<dbReference type="InterPro" id="IPR023393">
    <property type="entry name" value="START-like_dom_sf"/>
</dbReference>
<dbReference type="EMBL" id="NBWU01000004">
    <property type="protein sequence ID" value="PCE63708.1"/>
    <property type="molecule type" value="Genomic_DNA"/>
</dbReference>
<comment type="similarity">
    <text evidence="1">Belongs to the AHA1 family.</text>
</comment>